<dbReference type="Pfam" id="PF01497">
    <property type="entry name" value="Peripla_BP_2"/>
    <property type="match status" value="1"/>
</dbReference>
<dbReference type="EMBL" id="FTNT01000001">
    <property type="protein sequence ID" value="SIR62168.1"/>
    <property type="molecule type" value="Genomic_DNA"/>
</dbReference>
<evidence type="ECO:0000259" key="5">
    <source>
        <dbReference type="Pfam" id="PF01497"/>
    </source>
</evidence>
<evidence type="ECO:0000256" key="4">
    <source>
        <dbReference type="ARBA" id="ARBA00022729"/>
    </source>
</evidence>
<accession>A0A1N7CEY5</accession>
<dbReference type="InterPro" id="IPR002491">
    <property type="entry name" value="ABC_transptr_periplasmic_BD"/>
</dbReference>
<protein>
    <submittedName>
        <fullName evidence="6">Iron complex transport system substrate-binding protein</fullName>
    </submittedName>
</protein>
<evidence type="ECO:0000313" key="6">
    <source>
        <dbReference type="EMBL" id="SIR62168.1"/>
    </source>
</evidence>
<evidence type="ECO:0000256" key="2">
    <source>
        <dbReference type="ARBA" id="ARBA00008814"/>
    </source>
</evidence>
<evidence type="ECO:0000256" key="1">
    <source>
        <dbReference type="ARBA" id="ARBA00004196"/>
    </source>
</evidence>
<dbReference type="AlphaFoldDB" id="A0A1N7CEY5"/>
<dbReference type="PANTHER" id="PTHR30532">
    <property type="entry name" value="IRON III DICITRATE-BINDING PERIPLASMIC PROTEIN"/>
    <property type="match status" value="1"/>
</dbReference>
<dbReference type="STRING" id="1344003.SAMN05445060_0090"/>
<organism evidence="6 7">
    <name type="scientific">Williamsia sterculiae</name>
    <dbReference type="NCBI Taxonomy" id="1344003"/>
    <lineage>
        <taxon>Bacteria</taxon>
        <taxon>Bacillati</taxon>
        <taxon>Actinomycetota</taxon>
        <taxon>Actinomycetes</taxon>
        <taxon>Mycobacteriales</taxon>
        <taxon>Nocardiaceae</taxon>
        <taxon>Williamsia</taxon>
    </lineage>
</organism>
<dbReference type="PROSITE" id="PS51257">
    <property type="entry name" value="PROKAR_LIPOPROTEIN"/>
    <property type="match status" value="1"/>
</dbReference>
<comment type="subcellular location">
    <subcellularLocation>
        <location evidence="1">Cell envelope</location>
    </subcellularLocation>
</comment>
<keyword evidence="4" id="KW-0732">Signal</keyword>
<evidence type="ECO:0000256" key="3">
    <source>
        <dbReference type="ARBA" id="ARBA00022448"/>
    </source>
</evidence>
<keyword evidence="3" id="KW-0813">Transport</keyword>
<proteinExistence type="inferred from homology"/>
<sequence length="369" mass="40551">MKQARSETPRATRRPVWTLGATVMTTVVLVFATACGGSDESDTQKPVDLNADPAACANSDKVAPPARADRSFEFTDGRGKTVKLDKQPTRIIADEESAAALYAAGIKPVGIWSTTPLSVSPILKCLDLDGVQAVGEKWGDISMEKVLALKPDLFVGEYNPRFKQFGKLTSASDSSKADRLDQIAPTLGVTLDTTSTTATIENYQKLDTALGVNENSDDQKRIKADFDTAVERFKKVAAERQDVTGMGVWPLEVAYVLDPKADPDFSDYTRWGLKMFTPDRTDDGYWRKYSWETFPPKAADLAFVYHDVANSANVKLADVGQKFPVFQQSAAVNAKQMVLWDYGANKSYPRYTKTINAFADALEKSKKVT</sequence>
<dbReference type="GO" id="GO:0030288">
    <property type="term" value="C:outer membrane-bounded periplasmic space"/>
    <property type="evidence" value="ECO:0007669"/>
    <property type="project" value="TreeGrafter"/>
</dbReference>
<dbReference type="SUPFAM" id="SSF53807">
    <property type="entry name" value="Helical backbone' metal receptor"/>
    <property type="match status" value="1"/>
</dbReference>
<reference evidence="6 7" key="1">
    <citation type="submission" date="2017-01" db="EMBL/GenBank/DDBJ databases">
        <authorList>
            <person name="Mah S.A."/>
            <person name="Swanson W.J."/>
            <person name="Moy G.W."/>
            <person name="Vacquier V.D."/>
        </authorList>
    </citation>
    <scope>NUCLEOTIDE SEQUENCE [LARGE SCALE GENOMIC DNA]</scope>
    <source>
        <strain evidence="6 7">CPCC 203464</strain>
    </source>
</reference>
<gene>
    <name evidence="6" type="ORF">SAMN05445060_0090</name>
</gene>
<dbReference type="Gene3D" id="3.40.50.1980">
    <property type="entry name" value="Nitrogenase molybdenum iron protein domain"/>
    <property type="match status" value="2"/>
</dbReference>
<evidence type="ECO:0000313" key="7">
    <source>
        <dbReference type="Proteomes" id="UP000186218"/>
    </source>
</evidence>
<dbReference type="InterPro" id="IPR051313">
    <property type="entry name" value="Bact_iron-sidero_bind"/>
</dbReference>
<name>A0A1N7CEY5_9NOCA</name>
<keyword evidence="7" id="KW-1185">Reference proteome</keyword>
<feature type="domain" description="Fe/B12 periplasmic-binding" evidence="5">
    <location>
        <begin position="138"/>
        <end position="341"/>
    </location>
</feature>
<dbReference type="Proteomes" id="UP000186218">
    <property type="component" value="Unassembled WGS sequence"/>
</dbReference>
<dbReference type="GO" id="GO:1901678">
    <property type="term" value="P:iron coordination entity transport"/>
    <property type="evidence" value="ECO:0007669"/>
    <property type="project" value="UniProtKB-ARBA"/>
</dbReference>
<comment type="similarity">
    <text evidence="2">Belongs to the bacterial solute-binding protein 8 family.</text>
</comment>
<dbReference type="PANTHER" id="PTHR30532:SF1">
    <property type="entry name" value="IRON(3+)-HYDROXAMATE-BINDING PROTEIN FHUD"/>
    <property type="match status" value="1"/>
</dbReference>